<proteinExistence type="predicted"/>
<dbReference type="KEGG" id="rga:RGR602_PC01786"/>
<organism evidence="1 2">
    <name type="scientific">Rhizobium gallicum bv. gallicum R602sp</name>
    <dbReference type="NCBI Taxonomy" id="1041138"/>
    <lineage>
        <taxon>Bacteria</taxon>
        <taxon>Pseudomonadati</taxon>
        <taxon>Pseudomonadota</taxon>
        <taxon>Alphaproteobacteria</taxon>
        <taxon>Hyphomicrobiales</taxon>
        <taxon>Rhizobiaceae</taxon>
        <taxon>Rhizobium/Agrobacterium group</taxon>
        <taxon>Rhizobium</taxon>
    </lineage>
</organism>
<dbReference type="HOGENOM" id="CLU_2525210_0_0_5"/>
<keyword evidence="1" id="KW-0614">Plasmid</keyword>
<dbReference type="Proteomes" id="UP000031368">
    <property type="component" value="Plasmid pRgalR602c"/>
</dbReference>
<reference evidence="1 2" key="1">
    <citation type="submission" date="2013-11" db="EMBL/GenBank/DDBJ databases">
        <title>Complete genome sequence of Rhizobium gallicum bv. gallicum R602.</title>
        <authorList>
            <person name="Bustos P."/>
            <person name="Santamaria R.I."/>
            <person name="Lozano L."/>
            <person name="Acosta J.L."/>
            <person name="Ormeno-Orrillo E."/>
            <person name="Rogel M.A."/>
            <person name="Romero D."/>
            <person name="Cevallos M.A."/>
            <person name="Martinez-Romero E."/>
            <person name="Gonzalez V."/>
        </authorList>
    </citation>
    <scope>NUCLEOTIDE SEQUENCE [LARGE SCALE GENOMIC DNA]</scope>
    <source>
        <strain evidence="1 2">R602</strain>
        <plasmid evidence="1 2">pRgalR602c</plasmid>
    </source>
</reference>
<dbReference type="AlphaFoldDB" id="A0A0B4XGD4"/>
<dbReference type="EMBL" id="CP006880">
    <property type="protein sequence ID" value="AJD45810.1"/>
    <property type="molecule type" value="Genomic_DNA"/>
</dbReference>
<name>A0A0B4XGD4_9HYPH</name>
<evidence type="ECO:0000313" key="1">
    <source>
        <dbReference type="EMBL" id="AJD45810.1"/>
    </source>
</evidence>
<accession>A0A0B4XGD4</accession>
<protein>
    <submittedName>
        <fullName evidence="1">Uncharacterized protein</fullName>
    </submittedName>
</protein>
<sequence length="84" mass="9490">MRWIEEVVAPDADHDVQVALFDLREPRVRKQRLAKRRAKEGKAMSDCPAGQKTDRILNGGHGFRVAVLVNDFESYGRSRGSAPR</sequence>
<keyword evidence="2" id="KW-1185">Reference proteome</keyword>
<evidence type="ECO:0000313" key="2">
    <source>
        <dbReference type="Proteomes" id="UP000031368"/>
    </source>
</evidence>
<geneLocation type="plasmid" evidence="1 2">
    <name>pRgalR602c</name>
</geneLocation>
<gene>
    <name evidence="1" type="ORF">RGR602_PC01786</name>
</gene>